<keyword evidence="1" id="KW-0812">Transmembrane</keyword>
<reference evidence="2" key="1">
    <citation type="submission" date="2022-03" db="EMBL/GenBank/DDBJ databases">
        <authorList>
            <person name="Lindestad O."/>
        </authorList>
    </citation>
    <scope>NUCLEOTIDE SEQUENCE</scope>
</reference>
<keyword evidence="1" id="KW-1133">Transmembrane helix</keyword>
<keyword evidence="1" id="KW-0472">Membrane</keyword>
<protein>
    <submittedName>
        <fullName evidence="2">Jg21692 protein</fullName>
    </submittedName>
</protein>
<evidence type="ECO:0000313" key="3">
    <source>
        <dbReference type="Proteomes" id="UP000838756"/>
    </source>
</evidence>
<comment type="caution">
    <text evidence="2">The sequence shown here is derived from an EMBL/GenBank/DDBJ whole genome shotgun (WGS) entry which is preliminary data.</text>
</comment>
<name>A0A8S4R0C3_9NEOP</name>
<sequence length="145" mass="16258">IDRPHVLRVESELATILSTPPDGEPLAPTTCDEVHTIIKGFHAKKAPGPDGISIKTLKLLPGQIINLLVVIFNVFLANCYFPDKWKEATVIAKAFDRVWHAGLLYKARLVRLLRAYLTDRTFFDRPLFTSDIPRDLPASVKLAVK</sequence>
<keyword evidence="3" id="KW-1185">Reference proteome</keyword>
<evidence type="ECO:0000256" key="1">
    <source>
        <dbReference type="SAM" id="Phobius"/>
    </source>
</evidence>
<dbReference type="Proteomes" id="UP000838756">
    <property type="component" value="Unassembled WGS sequence"/>
</dbReference>
<organism evidence="2 3">
    <name type="scientific">Pararge aegeria aegeria</name>
    <dbReference type="NCBI Taxonomy" id="348720"/>
    <lineage>
        <taxon>Eukaryota</taxon>
        <taxon>Metazoa</taxon>
        <taxon>Ecdysozoa</taxon>
        <taxon>Arthropoda</taxon>
        <taxon>Hexapoda</taxon>
        <taxon>Insecta</taxon>
        <taxon>Pterygota</taxon>
        <taxon>Neoptera</taxon>
        <taxon>Endopterygota</taxon>
        <taxon>Lepidoptera</taxon>
        <taxon>Glossata</taxon>
        <taxon>Ditrysia</taxon>
        <taxon>Papilionoidea</taxon>
        <taxon>Nymphalidae</taxon>
        <taxon>Satyrinae</taxon>
        <taxon>Satyrini</taxon>
        <taxon>Parargina</taxon>
        <taxon>Pararge</taxon>
    </lineage>
</organism>
<accession>A0A8S4R0C3</accession>
<dbReference type="OrthoDB" id="6926768at2759"/>
<dbReference type="EMBL" id="CAKXAJ010022847">
    <property type="protein sequence ID" value="CAH2227305.1"/>
    <property type="molecule type" value="Genomic_DNA"/>
</dbReference>
<proteinExistence type="predicted"/>
<dbReference type="AlphaFoldDB" id="A0A8S4R0C3"/>
<evidence type="ECO:0000313" key="2">
    <source>
        <dbReference type="EMBL" id="CAH2227305.1"/>
    </source>
</evidence>
<feature type="non-terminal residue" evidence="2">
    <location>
        <position position="1"/>
    </location>
</feature>
<dbReference type="PANTHER" id="PTHR19446">
    <property type="entry name" value="REVERSE TRANSCRIPTASES"/>
    <property type="match status" value="1"/>
</dbReference>
<gene>
    <name evidence="2" type="primary">jg21692</name>
    <name evidence="2" type="ORF">PAEG_LOCUS7834</name>
</gene>
<feature type="transmembrane region" description="Helical" evidence="1">
    <location>
        <begin position="64"/>
        <end position="81"/>
    </location>
</feature>